<proteinExistence type="predicted"/>
<comment type="caution">
    <text evidence="2">The sequence shown here is derived from an EMBL/GenBank/DDBJ whole genome shotgun (WGS) entry which is preliminary data.</text>
</comment>
<gene>
    <name evidence="2" type="ORF">RWE15_10200</name>
</gene>
<feature type="region of interest" description="Disordered" evidence="1">
    <location>
        <begin position="88"/>
        <end position="116"/>
    </location>
</feature>
<keyword evidence="3" id="KW-1185">Reference proteome</keyword>
<evidence type="ECO:0000313" key="3">
    <source>
        <dbReference type="Proteomes" id="UP001281447"/>
    </source>
</evidence>
<reference evidence="2 3" key="1">
    <citation type="submission" date="2023-10" db="EMBL/GenBank/DDBJ databases">
        <title>Virgibacillus halophilus 5B73C genome.</title>
        <authorList>
            <person name="Miliotis G."/>
            <person name="Sengupta P."/>
            <person name="Hameed A."/>
            <person name="Chuvochina M."/>
            <person name="Mcdonagh F."/>
            <person name="Simpson A.C."/>
            <person name="Singh N.K."/>
            <person name="Rekha P.D."/>
            <person name="Raman K."/>
            <person name="Hugenholtz P."/>
            <person name="Venkateswaran K."/>
        </authorList>
    </citation>
    <scope>NUCLEOTIDE SEQUENCE [LARGE SCALE GENOMIC DNA]</scope>
    <source>
        <strain evidence="2 3">5B73C</strain>
    </source>
</reference>
<sequence length="238" mass="27990">MKATHKQRELIFGNQVITLEPGQFVTGRESLADDLNKGTKPKQRLSEKTWYRYIGNLEKWQMLTINKTNKYSVISICKWSEYQDSDQQMSISCPSDDHQMSTNKNVKNENNDKKNKDYTSKIKDLLPVFSSINNFNQLNKRYWDAIRETRKTGQVSKSVIYNTMKKWEKYNPVVIEYALKSHIDLHVGKKEEYTIGIMRNTSEEEAKSRMTIKDNTIPFKPKTKSRAESRYDNIDYGF</sequence>
<evidence type="ECO:0000313" key="2">
    <source>
        <dbReference type="EMBL" id="MDY0394753.1"/>
    </source>
</evidence>
<accession>A0ABU5C7C3</accession>
<dbReference type="RefSeq" id="WP_390354200.1">
    <property type="nucleotide sequence ID" value="NZ_JBHUIZ010000005.1"/>
</dbReference>
<protein>
    <submittedName>
        <fullName evidence="2">Uncharacterized protein</fullName>
    </submittedName>
</protein>
<organism evidence="2 3">
    <name type="scientific">Tigheibacillus halophilus</name>
    <dbReference type="NCBI Taxonomy" id="361280"/>
    <lineage>
        <taxon>Bacteria</taxon>
        <taxon>Bacillati</taxon>
        <taxon>Bacillota</taxon>
        <taxon>Bacilli</taxon>
        <taxon>Bacillales</taxon>
        <taxon>Bacillaceae</taxon>
        <taxon>Tigheibacillus</taxon>
    </lineage>
</organism>
<dbReference type="EMBL" id="JAWDIP010000003">
    <property type="protein sequence ID" value="MDY0394753.1"/>
    <property type="molecule type" value="Genomic_DNA"/>
</dbReference>
<evidence type="ECO:0000256" key="1">
    <source>
        <dbReference type="SAM" id="MobiDB-lite"/>
    </source>
</evidence>
<name>A0ABU5C7C3_9BACI</name>
<dbReference type="Proteomes" id="UP001281447">
    <property type="component" value="Unassembled WGS sequence"/>
</dbReference>
<feature type="compositionally biased region" description="Basic and acidic residues" evidence="1">
    <location>
        <begin position="106"/>
        <end position="116"/>
    </location>
</feature>